<comment type="caution">
    <text evidence="1">The sequence shown here is derived from an EMBL/GenBank/DDBJ whole genome shotgun (WGS) entry which is preliminary data.</text>
</comment>
<evidence type="ECO:0000313" key="1">
    <source>
        <dbReference type="EMBL" id="GFQ63913.1"/>
    </source>
</evidence>
<accession>A0A8X6FP43</accession>
<protein>
    <submittedName>
        <fullName evidence="1">Uncharacterized protein</fullName>
    </submittedName>
</protein>
<keyword evidence="2" id="KW-1185">Reference proteome</keyword>
<dbReference type="EMBL" id="BMAO01019937">
    <property type="protein sequence ID" value="GFQ63913.1"/>
    <property type="molecule type" value="Genomic_DNA"/>
</dbReference>
<name>A0A8X6FP43_TRICU</name>
<proteinExistence type="predicted"/>
<sequence length="118" mass="13397">MSMLVTINGHTGSSIFLILIQSYKQEPKGCRSYPRSSCLSPHIWGRSSGRCHSPLNGSVASAPTPTHNHLQYFGVFRVGCSRKRRKKMWPLGKERCLKEESKSWNLPASLFEVFSNWN</sequence>
<evidence type="ECO:0000313" key="2">
    <source>
        <dbReference type="Proteomes" id="UP000887116"/>
    </source>
</evidence>
<organism evidence="1 2">
    <name type="scientific">Trichonephila clavata</name>
    <name type="common">Joro spider</name>
    <name type="synonym">Nephila clavata</name>
    <dbReference type="NCBI Taxonomy" id="2740835"/>
    <lineage>
        <taxon>Eukaryota</taxon>
        <taxon>Metazoa</taxon>
        <taxon>Ecdysozoa</taxon>
        <taxon>Arthropoda</taxon>
        <taxon>Chelicerata</taxon>
        <taxon>Arachnida</taxon>
        <taxon>Araneae</taxon>
        <taxon>Araneomorphae</taxon>
        <taxon>Entelegynae</taxon>
        <taxon>Araneoidea</taxon>
        <taxon>Nephilidae</taxon>
        <taxon>Trichonephila</taxon>
    </lineage>
</organism>
<dbReference type="OrthoDB" id="10362945at2759"/>
<reference evidence="1" key="1">
    <citation type="submission" date="2020-07" db="EMBL/GenBank/DDBJ databases">
        <title>Multicomponent nature underlies the extraordinary mechanical properties of spider dragline silk.</title>
        <authorList>
            <person name="Kono N."/>
            <person name="Nakamura H."/>
            <person name="Mori M."/>
            <person name="Yoshida Y."/>
            <person name="Ohtoshi R."/>
            <person name="Malay A.D."/>
            <person name="Moran D.A.P."/>
            <person name="Tomita M."/>
            <person name="Numata K."/>
            <person name="Arakawa K."/>
        </authorList>
    </citation>
    <scope>NUCLEOTIDE SEQUENCE</scope>
</reference>
<gene>
    <name evidence="1" type="ORF">TNCT_614951</name>
</gene>
<dbReference type="AlphaFoldDB" id="A0A8X6FP43"/>
<dbReference type="Proteomes" id="UP000887116">
    <property type="component" value="Unassembled WGS sequence"/>
</dbReference>